<dbReference type="Proteomes" id="UP000015101">
    <property type="component" value="Unassembled WGS sequence"/>
</dbReference>
<sequence>MTDHHSKCQPEAYTLRASYKGRLDNFSISAIKPDQSVIVTLCVGTLNYSSVSKDVWFDSWLRPSVEDVSLSIRYDTIQSDTIQSDPIQHDTIRYDTSHVDGRLRHGNTETLFIP</sequence>
<dbReference type="HOGENOM" id="CLU_2123747_0_0_1"/>
<organism evidence="2 3">
    <name type="scientific">Helobdella robusta</name>
    <name type="common">Californian leech</name>
    <dbReference type="NCBI Taxonomy" id="6412"/>
    <lineage>
        <taxon>Eukaryota</taxon>
        <taxon>Metazoa</taxon>
        <taxon>Spiralia</taxon>
        <taxon>Lophotrochozoa</taxon>
        <taxon>Annelida</taxon>
        <taxon>Clitellata</taxon>
        <taxon>Hirudinea</taxon>
        <taxon>Rhynchobdellida</taxon>
        <taxon>Glossiphoniidae</taxon>
        <taxon>Helobdella</taxon>
    </lineage>
</organism>
<name>T1FFN4_HELRO</name>
<reference evidence="2" key="3">
    <citation type="submission" date="2015-06" db="UniProtKB">
        <authorList>
            <consortium name="EnsemblMetazoa"/>
        </authorList>
    </citation>
    <scope>IDENTIFICATION</scope>
</reference>
<dbReference type="EnsemblMetazoa" id="HelroT180269">
    <property type="protein sequence ID" value="HelroP180269"/>
    <property type="gene ID" value="HelroG180269"/>
</dbReference>
<evidence type="ECO:0000313" key="2">
    <source>
        <dbReference type="EnsemblMetazoa" id="HelroP180269"/>
    </source>
</evidence>
<dbReference type="CTD" id="20207633"/>
<protein>
    <submittedName>
        <fullName evidence="1 2">Uncharacterized protein</fullName>
    </submittedName>
</protein>
<dbReference type="GeneID" id="20207633"/>
<reference evidence="3" key="1">
    <citation type="submission" date="2012-12" db="EMBL/GenBank/DDBJ databases">
        <authorList>
            <person name="Hellsten U."/>
            <person name="Grimwood J."/>
            <person name="Chapman J.A."/>
            <person name="Shapiro H."/>
            <person name="Aerts A."/>
            <person name="Otillar R.P."/>
            <person name="Terry A.Y."/>
            <person name="Boore J.L."/>
            <person name="Simakov O."/>
            <person name="Marletaz F."/>
            <person name="Cho S.-J."/>
            <person name="Edsinger-Gonzales E."/>
            <person name="Havlak P."/>
            <person name="Kuo D.-H."/>
            <person name="Larsson T."/>
            <person name="Lv J."/>
            <person name="Arendt D."/>
            <person name="Savage R."/>
            <person name="Osoegawa K."/>
            <person name="de Jong P."/>
            <person name="Lindberg D.R."/>
            <person name="Seaver E.C."/>
            <person name="Weisblat D.A."/>
            <person name="Putnam N.H."/>
            <person name="Grigoriev I.V."/>
            <person name="Rokhsar D.S."/>
        </authorList>
    </citation>
    <scope>NUCLEOTIDE SEQUENCE</scope>
</reference>
<proteinExistence type="predicted"/>
<dbReference type="EMBL" id="AMQM01007138">
    <property type="status" value="NOT_ANNOTATED_CDS"/>
    <property type="molecule type" value="Genomic_DNA"/>
</dbReference>
<reference evidence="1 3" key="2">
    <citation type="journal article" date="2013" name="Nature">
        <title>Insights into bilaterian evolution from three spiralian genomes.</title>
        <authorList>
            <person name="Simakov O."/>
            <person name="Marletaz F."/>
            <person name="Cho S.J."/>
            <person name="Edsinger-Gonzales E."/>
            <person name="Havlak P."/>
            <person name="Hellsten U."/>
            <person name="Kuo D.H."/>
            <person name="Larsson T."/>
            <person name="Lv J."/>
            <person name="Arendt D."/>
            <person name="Savage R."/>
            <person name="Osoegawa K."/>
            <person name="de Jong P."/>
            <person name="Grimwood J."/>
            <person name="Chapman J.A."/>
            <person name="Shapiro H."/>
            <person name="Aerts A."/>
            <person name="Otillar R.P."/>
            <person name="Terry A.Y."/>
            <person name="Boore J.L."/>
            <person name="Grigoriev I.V."/>
            <person name="Lindberg D.R."/>
            <person name="Seaver E.C."/>
            <person name="Weisblat D.A."/>
            <person name="Putnam N.H."/>
            <person name="Rokhsar D.S."/>
        </authorList>
    </citation>
    <scope>NUCLEOTIDE SEQUENCE</scope>
</reference>
<dbReference type="InParanoid" id="T1FFN4"/>
<evidence type="ECO:0000313" key="3">
    <source>
        <dbReference type="Proteomes" id="UP000015101"/>
    </source>
</evidence>
<keyword evidence="3" id="KW-1185">Reference proteome</keyword>
<dbReference type="EMBL" id="KB097572">
    <property type="protein sequence ID" value="ESN94100.1"/>
    <property type="molecule type" value="Genomic_DNA"/>
</dbReference>
<evidence type="ECO:0000313" key="1">
    <source>
        <dbReference type="EMBL" id="ESN94100.1"/>
    </source>
</evidence>
<accession>T1FFN4</accession>
<dbReference type="KEGG" id="hro:HELRODRAFT_180269"/>
<gene>
    <name evidence="2" type="primary">20207633</name>
    <name evidence="1" type="ORF">HELRODRAFT_180269</name>
</gene>
<dbReference type="RefSeq" id="XP_009027832.1">
    <property type="nucleotide sequence ID" value="XM_009029584.1"/>
</dbReference>
<dbReference type="AlphaFoldDB" id="T1FFN4"/>